<keyword evidence="2" id="KW-1185">Reference proteome</keyword>
<organism evidence="1 2">
    <name type="scientific">Dendrolimus kikuchii</name>
    <dbReference type="NCBI Taxonomy" id="765133"/>
    <lineage>
        <taxon>Eukaryota</taxon>
        <taxon>Metazoa</taxon>
        <taxon>Ecdysozoa</taxon>
        <taxon>Arthropoda</taxon>
        <taxon>Hexapoda</taxon>
        <taxon>Insecta</taxon>
        <taxon>Pterygota</taxon>
        <taxon>Neoptera</taxon>
        <taxon>Endopterygota</taxon>
        <taxon>Lepidoptera</taxon>
        <taxon>Glossata</taxon>
        <taxon>Ditrysia</taxon>
        <taxon>Bombycoidea</taxon>
        <taxon>Lasiocampidae</taxon>
        <taxon>Dendrolimus</taxon>
    </lineage>
</organism>
<name>A0ACC1CVM3_9NEOP</name>
<dbReference type="Proteomes" id="UP000824533">
    <property type="component" value="Linkage Group LG16"/>
</dbReference>
<accession>A0ACC1CVM3</accession>
<comment type="caution">
    <text evidence="1">The sequence shown here is derived from an EMBL/GenBank/DDBJ whole genome shotgun (WGS) entry which is preliminary data.</text>
</comment>
<evidence type="ECO:0000313" key="1">
    <source>
        <dbReference type="EMBL" id="KAJ0175117.1"/>
    </source>
</evidence>
<proteinExistence type="predicted"/>
<evidence type="ECO:0000313" key="2">
    <source>
        <dbReference type="Proteomes" id="UP000824533"/>
    </source>
</evidence>
<sequence>MKSAVEIDFYQHISLQMKAFKMCGFWFFIPYPKKSIMFWFGILNRIFLGVFFFIIPTGGQLVYVIRLIMSGKAEIQEIAGIINLIFTELSATLKLLDLRLRRNLLMEIVKQLNSEEFNCYTESSKRVLEKAIQFSRGLFWGLLISCTIDVAIHVLVVPGLNKFESLPLKMDLVFFDVNSEPYFKYICFYQIIYKPMMLLTFVIHQTLPWAAMCFTISQLDVLIYNIKNMKELVKARVERRRDENEAFNEVLKRCVIHHSSIMRFVKTLQATFGGQFTVTLFLNAGIVCTTAVQIFSIQSPLKNLTDVSWVLTFLNIFITILFIDCYFGNIITVKCEKVSSVVYACPWTNLSKDLKRNVSIFIARTQQPVIITAARLVPVSLETFTKVMNWTYKGFAVMNQMKK</sequence>
<protein>
    <submittedName>
        <fullName evidence="1">Uncharacterized protein</fullName>
    </submittedName>
</protein>
<reference evidence="1 2" key="1">
    <citation type="journal article" date="2021" name="Front. Genet.">
        <title>Chromosome-Level Genome Assembly Reveals Significant Gene Expansion in the Toll and IMD Signaling Pathways of Dendrolimus kikuchii.</title>
        <authorList>
            <person name="Zhou J."/>
            <person name="Wu P."/>
            <person name="Xiong Z."/>
            <person name="Liu N."/>
            <person name="Zhao N."/>
            <person name="Ji M."/>
            <person name="Qiu Y."/>
            <person name="Yang B."/>
        </authorList>
    </citation>
    <scope>NUCLEOTIDE SEQUENCE [LARGE SCALE GENOMIC DNA]</scope>
    <source>
        <strain evidence="1">Ann1</strain>
    </source>
</reference>
<gene>
    <name evidence="1" type="ORF">K1T71_009258</name>
</gene>
<dbReference type="EMBL" id="CM034402">
    <property type="protein sequence ID" value="KAJ0175117.1"/>
    <property type="molecule type" value="Genomic_DNA"/>
</dbReference>